<name>A0A9Q0FEN5_9ROSI</name>
<evidence type="ECO:0000313" key="2">
    <source>
        <dbReference type="EMBL" id="KAJ4828952.1"/>
    </source>
</evidence>
<keyword evidence="3" id="KW-1185">Reference proteome</keyword>
<dbReference type="InterPro" id="IPR001810">
    <property type="entry name" value="F-box_dom"/>
</dbReference>
<gene>
    <name evidence="2" type="ORF">Tsubulata_028375</name>
</gene>
<evidence type="ECO:0000259" key="1">
    <source>
        <dbReference type="Pfam" id="PF12937"/>
    </source>
</evidence>
<dbReference type="InterPro" id="IPR036047">
    <property type="entry name" value="F-box-like_dom_sf"/>
</dbReference>
<dbReference type="AlphaFoldDB" id="A0A9Q0FEN5"/>
<dbReference type="EMBL" id="JAKUCV010006036">
    <property type="protein sequence ID" value="KAJ4828952.1"/>
    <property type="molecule type" value="Genomic_DNA"/>
</dbReference>
<dbReference type="PANTHER" id="PTHR47149">
    <property type="entry name" value="F-BOX PROTEIN RMF"/>
    <property type="match status" value="1"/>
</dbReference>
<dbReference type="OrthoDB" id="8062037at2759"/>
<feature type="domain" description="F-box" evidence="1">
    <location>
        <begin position="36"/>
        <end position="75"/>
    </location>
</feature>
<reference evidence="2" key="1">
    <citation type="submission" date="2022-02" db="EMBL/GenBank/DDBJ databases">
        <authorList>
            <person name="Henning P.M."/>
            <person name="McCubbin A.G."/>
            <person name="Shore J.S."/>
        </authorList>
    </citation>
    <scope>NUCLEOTIDE SEQUENCE</scope>
    <source>
        <strain evidence="2">F60SS</strain>
        <tissue evidence="2">Leaves</tissue>
    </source>
</reference>
<reference evidence="2" key="2">
    <citation type="journal article" date="2023" name="Plants (Basel)">
        <title>Annotation of the Turnera subulata (Passifloraceae) Draft Genome Reveals the S-Locus Evolved after the Divergence of Turneroideae from Passifloroideae in a Stepwise Manner.</title>
        <authorList>
            <person name="Henning P.M."/>
            <person name="Roalson E.H."/>
            <person name="Mir W."/>
            <person name="McCubbin A.G."/>
            <person name="Shore J.S."/>
        </authorList>
    </citation>
    <scope>NUCLEOTIDE SEQUENCE</scope>
    <source>
        <strain evidence="2">F60SS</strain>
    </source>
</reference>
<protein>
    <recommendedName>
        <fullName evidence="1">F-box domain-containing protein</fullName>
    </recommendedName>
</protein>
<dbReference type="SUPFAM" id="SSF81383">
    <property type="entry name" value="F-box domain"/>
    <property type="match status" value="1"/>
</dbReference>
<proteinExistence type="predicted"/>
<evidence type="ECO:0000313" key="3">
    <source>
        <dbReference type="Proteomes" id="UP001141552"/>
    </source>
</evidence>
<dbReference type="Pfam" id="PF12937">
    <property type="entry name" value="F-box-like"/>
    <property type="match status" value="1"/>
</dbReference>
<sequence length="303" mass="34590">MGKRFRKPRTICSCKSPRLSYDKTPRSFFNCYEEDLWTEVAKHLDGKSLVKLAATCRWFHGVIMHDSVWRFACLRDLQVPAPSQVSFKWIKLYASLADGTHSYMFRDTDKHLDWLRIRAFFFNSQVALLTEKPKLPLKIRNQDPVEKTLESCGACMLTNIKKGIWIADLQLVRCPVCESDKCEGTMQTLDTRHMELFLCKGFQDGSWKYEEIGSYEVNGTATAASGAIIDLKHLRSREVTGIFDLKSWAGKPDDFQPKAIITYHSVAISTNLQANQGLLTKYYTMKAGPDGEIVSIRISQQLI</sequence>
<dbReference type="GO" id="GO:0005634">
    <property type="term" value="C:nucleus"/>
    <property type="evidence" value="ECO:0007669"/>
    <property type="project" value="TreeGrafter"/>
</dbReference>
<dbReference type="PANTHER" id="PTHR47149:SF1">
    <property type="entry name" value="F-BOX PROTEIN RMF"/>
    <property type="match status" value="1"/>
</dbReference>
<organism evidence="2 3">
    <name type="scientific">Turnera subulata</name>
    <dbReference type="NCBI Taxonomy" id="218843"/>
    <lineage>
        <taxon>Eukaryota</taxon>
        <taxon>Viridiplantae</taxon>
        <taxon>Streptophyta</taxon>
        <taxon>Embryophyta</taxon>
        <taxon>Tracheophyta</taxon>
        <taxon>Spermatophyta</taxon>
        <taxon>Magnoliopsida</taxon>
        <taxon>eudicotyledons</taxon>
        <taxon>Gunneridae</taxon>
        <taxon>Pentapetalae</taxon>
        <taxon>rosids</taxon>
        <taxon>fabids</taxon>
        <taxon>Malpighiales</taxon>
        <taxon>Passifloraceae</taxon>
        <taxon>Turnera</taxon>
    </lineage>
</organism>
<accession>A0A9Q0FEN5</accession>
<dbReference type="Gene3D" id="1.20.1280.50">
    <property type="match status" value="1"/>
</dbReference>
<dbReference type="GO" id="GO:0061458">
    <property type="term" value="P:reproductive system development"/>
    <property type="evidence" value="ECO:0007669"/>
    <property type="project" value="TreeGrafter"/>
</dbReference>
<comment type="caution">
    <text evidence="2">The sequence shown here is derived from an EMBL/GenBank/DDBJ whole genome shotgun (WGS) entry which is preliminary data.</text>
</comment>
<dbReference type="Proteomes" id="UP001141552">
    <property type="component" value="Unassembled WGS sequence"/>
</dbReference>